<comment type="similarity">
    <text evidence="2">Belongs to the disproportionating enzyme family.</text>
</comment>
<accession>A0AAV3PT58</accession>
<comment type="catalytic activity">
    <reaction evidence="1">
        <text>Transfers a segment of a (1-&gt;4)-alpha-D-glucan to a new position in an acceptor, which may be glucose or a (1-&gt;4)-alpha-D-glucan.</text>
        <dbReference type="EC" id="2.4.1.25"/>
    </reaction>
</comment>
<dbReference type="PANTHER" id="PTHR32438">
    <property type="entry name" value="4-ALPHA-GLUCANOTRANSFERASE DPE1, CHLOROPLASTIC/AMYLOPLASTIC"/>
    <property type="match status" value="1"/>
</dbReference>
<dbReference type="InterPro" id="IPR003385">
    <property type="entry name" value="Glyco_hydro_77"/>
</dbReference>
<dbReference type="Proteomes" id="UP001454036">
    <property type="component" value="Unassembled WGS sequence"/>
</dbReference>
<reference evidence="10 11" key="1">
    <citation type="submission" date="2024-01" db="EMBL/GenBank/DDBJ databases">
        <title>The complete chloroplast genome sequence of Lithospermum erythrorhizon: insights into the phylogenetic relationship among Boraginaceae species and the maternal lineages of purple gromwells.</title>
        <authorList>
            <person name="Okada T."/>
            <person name="Watanabe K."/>
        </authorList>
    </citation>
    <scope>NUCLEOTIDE SEQUENCE [LARGE SCALE GENOMIC DNA]</scope>
</reference>
<organism evidence="10 11">
    <name type="scientific">Lithospermum erythrorhizon</name>
    <name type="common">Purple gromwell</name>
    <name type="synonym">Lithospermum officinale var. erythrorhizon</name>
    <dbReference type="NCBI Taxonomy" id="34254"/>
    <lineage>
        <taxon>Eukaryota</taxon>
        <taxon>Viridiplantae</taxon>
        <taxon>Streptophyta</taxon>
        <taxon>Embryophyta</taxon>
        <taxon>Tracheophyta</taxon>
        <taxon>Spermatophyta</taxon>
        <taxon>Magnoliopsida</taxon>
        <taxon>eudicotyledons</taxon>
        <taxon>Gunneridae</taxon>
        <taxon>Pentapetalae</taxon>
        <taxon>asterids</taxon>
        <taxon>lamiids</taxon>
        <taxon>Boraginales</taxon>
        <taxon>Boraginaceae</taxon>
        <taxon>Boraginoideae</taxon>
        <taxon>Lithospermeae</taxon>
        <taxon>Lithospermum</taxon>
    </lineage>
</organism>
<dbReference type="GO" id="GO:0005975">
    <property type="term" value="P:carbohydrate metabolic process"/>
    <property type="evidence" value="ECO:0007669"/>
    <property type="project" value="InterPro"/>
</dbReference>
<dbReference type="GO" id="GO:0004134">
    <property type="term" value="F:4-alpha-glucanotransferase activity"/>
    <property type="evidence" value="ECO:0007669"/>
    <property type="project" value="UniProtKB-EC"/>
</dbReference>
<protein>
    <recommendedName>
        <fullName evidence="3">4-alpha-glucanotransferase</fullName>
        <ecNumber evidence="3">2.4.1.25</ecNumber>
    </recommendedName>
    <alternativeName>
        <fullName evidence="7">Amylomaltase</fullName>
    </alternativeName>
    <alternativeName>
        <fullName evidence="8">Disproportionating enzyme</fullName>
    </alternativeName>
</protein>
<evidence type="ECO:0000256" key="6">
    <source>
        <dbReference type="ARBA" id="ARBA00023277"/>
    </source>
</evidence>
<evidence type="ECO:0000256" key="5">
    <source>
        <dbReference type="ARBA" id="ARBA00022679"/>
    </source>
</evidence>
<dbReference type="PANTHER" id="PTHR32438:SF5">
    <property type="entry name" value="4-ALPHA-GLUCANOTRANSFERASE DPE1, CHLOROPLASTIC_AMYLOPLASTIC"/>
    <property type="match status" value="1"/>
</dbReference>
<dbReference type="AlphaFoldDB" id="A0AAV3PT58"/>
<evidence type="ECO:0000256" key="7">
    <source>
        <dbReference type="ARBA" id="ARBA00031423"/>
    </source>
</evidence>
<keyword evidence="11" id="KW-1185">Reference proteome</keyword>
<comment type="caution">
    <text evidence="10">The sequence shown here is derived from an EMBL/GenBank/DDBJ whole genome shotgun (WGS) entry which is preliminary data.</text>
</comment>
<dbReference type="InterPro" id="IPR017853">
    <property type="entry name" value="GH"/>
</dbReference>
<gene>
    <name evidence="10" type="ORF">LIER_12421</name>
</gene>
<proteinExistence type="inferred from homology"/>
<evidence type="ECO:0000313" key="10">
    <source>
        <dbReference type="EMBL" id="GAA0154440.1"/>
    </source>
</evidence>
<dbReference type="EMBL" id="BAABME010002397">
    <property type="protein sequence ID" value="GAA0154440.1"/>
    <property type="molecule type" value="Genomic_DNA"/>
</dbReference>
<dbReference type="EC" id="2.4.1.25" evidence="3"/>
<keyword evidence="4" id="KW-0328">Glycosyltransferase</keyword>
<keyword evidence="6" id="KW-0119">Carbohydrate metabolism</keyword>
<evidence type="ECO:0000256" key="9">
    <source>
        <dbReference type="SAM" id="MobiDB-lite"/>
    </source>
</evidence>
<dbReference type="Gene3D" id="3.20.20.80">
    <property type="entry name" value="Glycosidases"/>
    <property type="match status" value="1"/>
</dbReference>
<feature type="region of interest" description="Disordered" evidence="9">
    <location>
        <begin position="1"/>
        <end position="20"/>
    </location>
</feature>
<evidence type="ECO:0000256" key="2">
    <source>
        <dbReference type="ARBA" id="ARBA00005684"/>
    </source>
</evidence>
<evidence type="ECO:0000256" key="4">
    <source>
        <dbReference type="ARBA" id="ARBA00022676"/>
    </source>
</evidence>
<evidence type="ECO:0000256" key="8">
    <source>
        <dbReference type="ARBA" id="ARBA00031501"/>
    </source>
</evidence>
<dbReference type="SUPFAM" id="SSF51445">
    <property type="entry name" value="(Trans)glycosidases"/>
    <property type="match status" value="1"/>
</dbReference>
<evidence type="ECO:0000256" key="3">
    <source>
        <dbReference type="ARBA" id="ARBA00012560"/>
    </source>
</evidence>
<evidence type="ECO:0000313" key="11">
    <source>
        <dbReference type="Proteomes" id="UP001454036"/>
    </source>
</evidence>
<sequence>MSTRTPSSFPRPPRRLKNGVSVGEDLPLNYADQLPKRDLRERRRAGVLLHPTSFTGPYGIGDIGTQAFHFLDWLQLSGCSLWQM</sequence>
<name>A0AAV3PT58_LITER</name>
<keyword evidence="5" id="KW-0808">Transferase</keyword>
<evidence type="ECO:0000256" key="1">
    <source>
        <dbReference type="ARBA" id="ARBA00000439"/>
    </source>
</evidence>